<keyword evidence="3" id="KW-0732">Signal</keyword>
<accession>A0A3N4LQ58</accession>
<dbReference type="SUPFAM" id="SSF50630">
    <property type="entry name" value="Acid proteases"/>
    <property type="match status" value="1"/>
</dbReference>
<keyword evidence="5" id="KW-1185">Reference proteome</keyword>
<keyword evidence="2" id="KW-0472">Membrane</keyword>
<evidence type="ECO:0000256" key="3">
    <source>
        <dbReference type="SAM" id="SignalP"/>
    </source>
</evidence>
<feature type="region of interest" description="Disordered" evidence="1">
    <location>
        <begin position="884"/>
        <end position="949"/>
    </location>
</feature>
<dbReference type="EMBL" id="ML121539">
    <property type="protein sequence ID" value="RPB24966.1"/>
    <property type="molecule type" value="Genomic_DNA"/>
</dbReference>
<feature type="signal peptide" evidence="3">
    <location>
        <begin position="1"/>
        <end position="16"/>
    </location>
</feature>
<feature type="transmembrane region" description="Helical" evidence="2">
    <location>
        <begin position="581"/>
        <end position="605"/>
    </location>
</feature>
<dbReference type="InterPro" id="IPR021109">
    <property type="entry name" value="Peptidase_aspartic_dom_sf"/>
</dbReference>
<organism evidence="4 5">
    <name type="scientific">Terfezia boudieri ATCC MYA-4762</name>
    <dbReference type="NCBI Taxonomy" id="1051890"/>
    <lineage>
        <taxon>Eukaryota</taxon>
        <taxon>Fungi</taxon>
        <taxon>Dikarya</taxon>
        <taxon>Ascomycota</taxon>
        <taxon>Pezizomycotina</taxon>
        <taxon>Pezizomycetes</taxon>
        <taxon>Pezizales</taxon>
        <taxon>Pezizaceae</taxon>
        <taxon>Terfezia</taxon>
    </lineage>
</organism>
<evidence type="ECO:0000313" key="5">
    <source>
        <dbReference type="Proteomes" id="UP000267821"/>
    </source>
</evidence>
<dbReference type="OrthoDB" id="5357409at2759"/>
<feature type="chain" id="PRO_5018235905" description="Peptidase A1 domain-containing protein" evidence="3">
    <location>
        <begin position="17"/>
        <end position="1068"/>
    </location>
</feature>
<evidence type="ECO:0000313" key="4">
    <source>
        <dbReference type="EMBL" id="RPB24966.1"/>
    </source>
</evidence>
<feature type="compositionally biased region" description="Low complexity" evidence="1">
    <location>
        <begin position="929"/>
        <end position="938"/>
    </location>
</feature>
<feature type="region of interest" description="Disordered" evidence="1">
    <location>
        <begin position="805"/>
        <end position="834"/>
    </location>
</feature>
<keyword evidence="2" id="KW-0812">Transmembrane</keyword>
<feature type="compositionally biased region" description="Low complexity" evidence="1">
    <location>
        <begin position="893"/>
        <end position="911"/>
    </location>
</feature>
<feature type="region of interest" description="Disordered" evidence="1">
    <location>
        <begin position="701"/>
        <end position="725"/>
    </location>
</feature>
<sequence length="1068" mass="115852">MLGALLLLWGPTIVAAAAEMLTFPLTRTNATSVVNQYAIEMQLGTIGYARSVYFLPVLYTSTFYDAKNGGPKPLYVPSAELCLNQKEQDEWNKFLRPQQGELVNTTASYMVEWVASVNTKLVNLSLRDGGGAEGKNITVIGMGISNNGTFEWQAAKTKREQKIGDDVEVSLMLWTENPPQRSYSPTFTMREFSDAQGIKQLASRQKYTPPGSNAYAQCMTYLLDNGGVYNYTEDKEFKVEINSDDVGTFDDAVSGWEVKVTNTGTTTVTYQAQEIGGDILNNITVAEMGVNLMTADTQGMGIVALSEIQRMRNKGAWMSGDHVVAIYLGSGDVAGHVVMGGHDRALIDQAHGSAVFEKPKLMDGQFEVQLVDITYVPDGLEGRSLEARSTEGDIAISMNRTQLRLSFNSPTICLPDVILKDLLPHIGAPVYSKELNGYLYEASAKTDYSLRFTLANSTSGNFVNITIPASSLLYRETTNDNPLTDDLIESGREFLLLAPLDASNGGIGYLGRAFLQHLYMVDDSYLNKFFISAINTTAIKEGSSSVMTGSSGLMAPVGVNSVPQESTTPDSDMGHNSISPVVGPVLGGVIGGIALLWLIFLFFYLRKRRARSQLSSQAGDDVADDGEKALEQGMAAMLGPRGERGGRDVCFHPRRESRQFDEIAKEVDIPPLAILRGGRQPVSPISLEPDSTGRIMPFPFTISRNSTHSPRTSSSDKPPPPPVKDEQYFRTVALAHKRFSQPFMKGPHSPLVPSNRKRQSAPVTALETGPYSRYLHDTETTEGIQSPTPIPTYQQLLAYHQARRQRDSYIDSESSNGNENDATTSNTSSTETATLGKVISKGQVAKIRQLSSTPPHVALANMLERRASVGRVIVPGEVVIVPPSRRTSRSSRELLQSSRKSISRSASSHSAEGTTEGAVVGHRRGKSAPSGLGFSLSAPPLPPPRAKDDIFVGGLRVMGVRSGGKMRRVPVPSAPPPRPIEEDEHPTSFLEDATEDGMSSCSSTVLPKGARLVKRSDSESSGEKGPSPVSPLSKKGEGADYFSGEQERDSIVSPVSPLTPPPFEREFP</sequence>
<dbReference type="Gene3D" id="2.40.70.10">
    <property type="entry name" value="Acid Proteases"/>
    <property type="match status" value="1"/>
</dbReference>
<gene>
    <name evidence="4" type="ORF">L211DRAFT_848333</name>
</gene>
<evidence type="ECO:0000256" key="1">
    <source>
        <dbReference type="SAM" id="MobiDB-lite"/>
    </source>
</evidence>
<dbReference type="Proteomes" id="UP000267821">
    <property type="component" value="Unassembled WGS sequence"/>
</dbReference>
<dbReference type="AlphaFoldDB" id="A0A3N4LQ58"/>
<name>A0A3N4LQ58_9PEZI</name>
<reference evidence="4 5" key="1">
    <citation type="journal article" date="2018" name="Nat. Ecol. Evol.">
        <title>Pezizomycetes genomes reveal the molecular basis of ectomycorrhizal truffle lifestyle.</title>
        <authorList>
            <person name="Murat C."/>
            <person name="Payen T."/>
            <person name="Noel B."/>
            <person name="Kuo A."/>
            <person name="Morin E."/>
            <person name="Chen J."/>
            <person name="Kohler A."/>
            <person name="Krizsan K."/>
            <person name="Balestrini R."/>
            <person name="Da Silva C."/>
            <person name="Montanini B."/>
            <person name="Hainaut M."/>
            <person name="Levati E."/>
            <person name="Barry K.W."/>
            <person name="Belfiori B."/>
            <person name="Cichocki N."/>
            <person name="Clum A."/>
            <person name="Dockter R.B."/>
            <person name="Fauchery L."/>
            <person name="Guy J."/>
            <person name="Iotti M."/>
            <person name="Le Tacon F."/>
            <person name="Lindquist E.A."/>
            <person name="Lipzen A."/>
            <person name="Malagnac F."/>
            <person name="Mello A."/>
            <person name="Molinier V."/>
            <person name="Miyauchi S."/>
            <person name="Poulain J."/>
            <person name="Riccioni C."/>
            <person name="Rubini A."/>
            <person name="Sitrit Y."/>
            <person name="Splivallo R."/>
            <person name="Traeger S."/>
            <person name="Wang M."/>
            <person name="Zifcakova L."/>
            <person name="Wipf D."/>
            <person name="Zambonelli A."/>
            <person name="Paolocci F."/>
            <person name="Nowrousian M."/>
            <person name="Ottonello S."/>
            <person name="Baldrian P."/>
            <person name="Spatafora J.W."/>
            <person name="Henrissat B."/>
            <person name="Nagy L.G."/>
            <person name="Aury J.M."/>
            <person name="Wincker P."/>
            <person name="Grigoriev I.V."/>
            <person name="Bonfante P."/>
            <person name="Martin F.M."/>
        </authorList>
    </citation>
    <scope>NUCLEOTIDE SEQUENCE [LARGE SCALE GENOMIC DNA]</scope>
    <source>
        <strain evidence="4 5">ATCC MYA-4762</strain>
    </source>
</reference>
<proteinExistence type="predicted"/>
<dbReference type="InParanoid" id="A0A3N4LQ58"/>
<protein>
    <recommendedName>
        <fullName evidence="6">Peptidase A1 domain-containing protein</fullName>
    </recommendedName>
</protein>
<feature type="region of interest" description="Disordered" evidence="1">
    <location>
        <begin position="963"/>
        <end position="1068"/>
    </location>
</feature>
<evidence type="ECO:0008006" key="6">
    <source>
        <dbReference type="Google" id="ProtNLM"/>
    </source>
</evidence>
<keyword evidence="2" id="KW-1133">Transmembrane helix</keyword>
<feature type="compositionally biased region" description="Low complexity" evidence="1">
    <location>
        <begin position="818"/>
        <end position="834"/>
    </location>
</feature>
<evidence type="ECO:0000256" key="2">
    <source>
        <dbReference type="SAM" id="Phobius"/>
    </source>
</evidence>
<feature type="region of interest" description="Disordered" evidence="1">
    <location>
        <begin position="742"/>
        <end position="768"/>
    </location>
</feature>